<keyword evidence="3" id="KW-0732">Signal</keyword>
<dbReference type="OrthoDB" id="5297955at2"/>
<name>A0A2Z6IB51_9BURK</name>
<dbReference type="SUPFAM" id="SSF54427">
    <property type="entry name" value="NTF2-like"/>
    <property type="match status" value="1"/>
</dbReference>
<feature type="region of interest" description="Disordered" evidence="1">
    <location>
        <begin position="38"/>
        <end position="77"/>
    </location>
</feature>
<dbReference type="InterPro" id="IPR007379">
    <property type="entry name" value="Tim44-like_dom"/>
</dbReference>
<dbReference type="PANTHER" id="PTHR41542">
    <property type="entry name" value="BLL5807 PROTEIN"/>
    <property type="match status" value="1"/>
</dbReference>
<organism evidence="5 6">
    <name type="scientific">Sutterella megalosphaeroides</name>
    <dbReference type="NCBI Taxonomy" id="2494234"/>
    <lineage>
        <taxon>Bacteria</taxon>
        <taxon>Pseudomonadati</taxon>
        <taxon>Pseudomonadota</taxon>
        <taxon>Betaproteobacteria</taxon>
        <taxon>Burkholderiales</taxon>
        <taxon>Sutterellaceae</taxon>
        <taxon>Sutterella</taxon>
    </lineage>
</organism>
<dbReference type="Pfam" id="PF04280">
    <property type="entry name" value="Tim44"/>
    <property type="match status" value="1"/>
</dbReference>
<evidence type="ECO:0000313" key="5">
    <source>
        <dbReference type="EMBL" id="BBF22338.1"/>
    </source>
</evidence>
<keyword evidence="2" id="KW-0812">Transmembrane</keyword>
<dbReference type="RefSeq" id="WP_120176002.1">
    <property type="nucleotide sequence ID" value="NZ_AP018786.1"/>
</dbReference>
<feature type="compositionally biased region" description="Basic and acidic residues" evidence="1">
    <location>
        <begin position="144"/>
        <end position="157"/>
    </location>
</feature>
<dbReference type="InterPro" id="IPR032710">
    <property type="entry name" value="NTF2-like_dom_sf"/>
</dbReference>
<keyword evidence="2" id="KW-1133">Transmembrane helix</keyword>
<protein>
    <submittedName>
        <fullName evidence="5">Membrane protein</fullName>
    </submittedName>
</protein>
<feature type="compositionally biased region" description="Polar residues" evidence="1">
    <location>
        <begin position="59"/>
        <end position="75"/>
    </location>
</feature>
<feature type="signal peptide" evidence="3">
    <location>
        <begin position="1"/>
        <end position="23"/>
    </location>
</feature>
<sequence>MKNFLAALVVCVALAATSFDAEAARRFGGGSNLGNRSVPTFSQKAAPNAAPQAPAGQMRGQNATPNRATPAQQAPVQKPSMMRSVLTGLAAALGISALLSLLGINGAGMVSFVMGLLLVVAAFMAVRFFLARRAPAAASGGHAPETRASETVMRRAPVDTNASTTSTVSAASGAAAGSVMDQFTRGARVEEPGAAVDVTPADFDREAFLKTARDNYVLLQKAWDTGNVVEISDFTTEDVFIAITHQLRERGHETYRTEVVELSNELLGIACENGEYLASVRFVGTLRINGEDESVDETWLLVKPVEGKGGWLLGAIKQNETPN</sequence>
<accession>A0A2Z6IB51</accession>
<evidence type="ECO:0000256" key="2">
    <source>
        <dbReference type="SAM" id="Phobius"/>
    </source>
</evidence>
<evidence type="ECO:0000256" key="3">
    <source>
        <dbReference type="SAM" id="SignalP"/>
    </source>
</evidence>
<feature type="transmembrane region" description="Helical" evidence="2">
    <location>
        <begin position="111"/>
        <end position="130"/>
    </location>
</feature>
<dbReference type="SMART" id="SM00978">
    <property type="entry name" value="Tim44"/>
    <property type="match status" value="1"/>
</dbReference>
<dbReference type="PANTHER" id="PTHR41542:SF1">
    <property type="entry name" value="BLL5807 PROTEIN"/>
    <property type="match status" value="1"/>
</dbReference>
<feature type="region of interest" description="Disordered" evidence="1">
    <location>
        <begin position="139"/>
        <end position="169"/>
    </location>
</feature>
<evidence type="ECO:0000313" key="6">
    <source>
        <dbReference type="Proteomes" id="UP000271003"/>
    </source>
</evidence>
<keyword evidence="2" id="KW-0472">Membrane</keyword>
<feature type="chain" id="PRO_5016310296" evidence="3">
    <location>
        <begin position="24"/>
        <end position="323"/>
    </location>
</feature>
<feature type="domain" description="Tim44-like" evidence="4">
    <location>
        <begin position="189"/>
        <end position="318"/>
    </location>
</feature>
<dbReference type="KEGG" id="sutt:SUTMEG_02290"/>
<dbReference type="Proteomes" id="UP000271003">
    <property type="component" value="Chromosome"/>
</dbReference>
<keyword evidence="6" id="KW-1185">Reference proteome</keyword>
<gene>
    <name evidence="5" type="ORF">SUTMEG_02290</name>
</gene>
<proteinExistence type="predicted"/>
<feature type="transmembrane region" description="Helical" evidence="2">
    <location>
        <begin position="85"/>
        <end position="104"/>
    </location>
</feature>
<dbReference type="AlphaFoldDB" id="A0A2Z6IB51"/>
<evidence type="ECO:0000256" key="1">
    <source>
        <dbReference type="SAM" id="MobiDB-lite"/>
    </source>
</evidence>
<feature type="compositionally biased region" description="Low complexity" evidence="1">
    <location>
        <begin position="45"/>
        <end position="55"/>
    </location>
</feature>
<dbReference type="EMBL" id="AP018786">
    <property type="protein sequence ID" value="BBF22338.1"/>
    <property type="molecule type" value="Genomic_DNA"/>
</dbReference>
<evidence type="ECO:0000259" key="4">
    <source>
        <dbReference type="SMART" id="SM00978"/>
    </source>
</evidence>
<reference evidence="5 6" key="1">
    <citation type="journal article" date="2018" name="Int. J. Syst. Evol. Microbiol.">
        <title>Mesosutterella multiformis gen. nov., sp. nov., a member of the family Sutterellaceae and Sutterella megalosphaeroides sp. nov., isolated from human faeces.</title>
        <authorList>
            <person name="Sakamoto M."/>
            <person name="Ikeyama N."/>
            <person name="Kunihiro T."/>
            <person name="Iino T."/>
            <person name="Yuki M."/>
            <person name="Ohkuma M."/>
        </authorList>
    </citation>
    <scope>NUCLEOTIDE SEQUENCE [LARGE SCALE GENOMIC DNA]</scope>
    <source>
        <strain evidence="5 6">6FBBBH3</strain>
    </source>
</reference>